<feature type="signal peptide" evidence="6">
    <location>
        <begin position="1"/>
        <end position="19"/>
    </location>
</feature>
<dbReference type="OrthoDB" id="2130629at2759"/>
<dbReference type="InParanoid" id="A0A1Y2BG60"/>
<dbReference type="FunFam" id="3.40.50.1820:FF:000368">
    <property type="entry name" value="Unplaced genomic scaffold supercont2.8, whole genome shotgun sequence"/>
    <property type="match status" value="1"/>
</dbReference>
<protein>
    <submittedName>
        <fullName evidence="7">Serine carboxypeptidase S28-domain-containing protein</fullName>
    </submittedName>
</protein>
<dbReference type="Proteomes" id="UP000193986">
    <property type="component" value="Unassembled WGS sequence"/>
</dbReference>
<dbReference type="GO" id="GO:0070008">
    <property type="term" value="F:serine-type exopeptidase activity"/>
    <property type="evidence" value="ECO:0007669"/>
    <property type="project" value="InterPro"/>
</dbReference>
<evidence type="ECO:0000256" key="2">
    <source>
        <dbReference type="ARBA" id="ARBA00022670"/>
    </source>
</evidence>
<evidence type="ECO:0000256" key="1">
    <source>
        <dbReference type="ARBA" id="ARBA00011079"/>
    </source>
</evidence>
<sequence length="551" mass="61347">MRAQIVVGLLACLLQITTAEKTQLDPDLHRQLLLSGRPQVGLWQALMKQKQLESAVATSDSTQHPFVTQDPTSIYEAHCFEQPLSHFDDSVNGTFCQRYWFDASAYKPGGPVFVLDGGETSGADRLPFLEKGIIQILANATEGLAIVLEHRYYGESIPVPDLSTDNLRFLNNAESLEDSAYFIENFKPPASLVDLVDESALHPNNTPWIYYGGSYAGARAAHMRTQYPDIVWGAIASSAVTHSQIIMPEYFDPIMQYGPEDCISTLQSTIQIIDKLLETPEPLPSLLKSFFGLPGLSNGDFGEVLQSPLGLWQAKNWDPAVGSEAFYGFCDALTAGGAASQIGLVRIPAAVVNFAGYIKTEVVTTCPPGQDEKSIQDCFGSDNDAKFQVTDLSQTWRLWLFQVCTQWGYFQIAPTDGPSIVSKFLDLEQGSKICRQAYPPGKYFTVPEWPDVEEINRRGDYGIAMDRLAFIDGDRDPWRPMTPGADIAPKRTSTVKRPVHIIFDGVHHYDENGLTDHSAEPARIRDVHELEVNFVSEWLEEWKEYKFSQSS</sequence>
<dbReference type="Gene3D" id="3.40.50.1820">
    <property type="entry name" value="alpha/beta hydrolase"/>
    <property type="match status" value="2"/>
</dbReference>
<dbReference type="PANTHER" id="PTHR11010:SF117">
    <property type="entry name" value="SERINE PROTEASE 16"/>
    <property type="match status" value="1"/>
</dbReference>
<proteinExistence type="inferred from homology"/>
<accession>A0A1Y2BG60</accession>
<dbReference type="GO" id="GO:0004180">
    <property type="term" value="F:carboxypeptidase activity"/>
    <property type="evidence" value="ECO:0007669"/>
    <property type="project" value="UniProtKB-KW"/>
</dbReference>
<dbReference type="EMBL" id="MCFC01000007">
    <property type="protein sequence ID" value="ORY33065.1"/>
    <property type="molecule type" value="Genomic_DNA"/>
</dbReference>
<dbReference type="Pfam" id="PF05577">
    <property type="entry name" value="Peptidase_S28"/>
    <property type="match status" value="1"/>
</dbReference>
<evidence type="ECO:0000313" key="8">
    <source>
        <dbReference type="Proteomes" id="UP000193986"/>
    </source>
</evidence>
<keyword evidence="2" id="KW-0645">Protease</keyword>
<organism evidence="7 8">
    <name type="scientific">Naematelia encephala</name>
    <dbReference type="NCBI Taxonomy" id="71784"/>
    <lineage>
        <taxon>Eukaryota</taxon>
        <taxon>Fungi</taxon>
        <taxon>Dikarya</taxon>
        <taxon>Basidiomycota</taxon>
        <taxon>Agaricomycotina</taxon>
        <taxon>Tremellomycetes</taxon>
        <taxon>Tremellales</taxon>
        <taxon>Naemateliaceae</taxon>
        <taxon>Naematelia</taxon>
    </lineage>
</organism>
<name>A0A1Y2BG60_9TREE</name>
<evidence type="ECO:0000256" key="3">
    <source>
        <dbReference type="ARBA" id="ARBA00022729"/>
    </source>
</evidence>
<evidence type="ECO:0000256" key="4">
    <source>
        <dbReference type="ARBA" id="ARBA00022801"/>
    </source>
</evidence>
<dbReference type="InterPro" id="IPR008758">
    <property type="entry name" value="Peptidase_S28"/>
</dbReference>
<comment type="similarity">
    <text evidence="1">Belongs to the peptidase S28 family.</text>
</comment>
<keyword evidence="8" id="KW-1185">Reference proteome</keyword>
<comment type="caution">
    <text evidence="7">The sequence shown here is derived from an EMBL/GenBank/DDBJ whole genome shotgun (WGS) entry which is preliminary data.</text>
</comment>
<keyword evidence="7" id="KW-0121">Carboxypeptidase</keyword>
<gene>
    <name evidence="7" type="ORF">BCR39DRAFT_521004</name>
</gene>
<feature type="chain" id="PRO_5013254408" evidence="6">
    <location>
        <begin position="20"/>
        <end position="551"/>
    </location>
</feature>
<dbReference type="PANTHER" id="PTHR11010">
    <property type="entry name" value="PROTEASE S28 PRO-X CARBOXYPEPTIDASE-RELATED"/>
    <property type="match status" value="1"/>
</dbReference>
<dbReference type="AlphaFoldDB" id="A0A1Y2BG60"/>
<dbReference type="InterPro" id="IPR029058">
    <property type="entry name" value="AB_hydrolase_fold"/>
</dbReference>
<dbReference type="GO" id="GO:0006508">
    <property type="term" value="P:proteolysis"/>
    <property type="evidence" value="ECO:0007669"/>
    <property type="project" value="UniProtKB-KW"/>
</dbReference>
<dbReference type="GO" id="GO:0008239">
    <property type="term" value="F:dipeptidyl-peptidase activity"/>
    <property type="evidence" value="ECO:0007669"/>
    <property type="project" value="TreeGrafter"/>
</dbReference>
<keyword evidence="4" id="KW-0378">Hydrolase</keyword>
<evidence type="ECO:0000256" key="6">
    <source>
        <dbReference type="SAM" id="SignalP"/>
    </source>
</evidence>
<keyword evidence="3 6" id="KW-0732">Signal</keyword>
<evidence type="ECO:0000256" key="5">
    <source>
        <dbReference type="ARBA" id="ARBA00023180"/>
    </source>
</evidence>
<evidence type="ECO:0000313" key="7">
    <source>
        <dbReference type="EMBL" id="ORY33065.1"/>
    </source>
</evidence>
<reference evidence="7 8" key="1">
    <citation type="submission" date="2016-07" db="EMBL/GenBank/DDBJ databases">
        <title>Pervasive Adenine N6-methylation of Active Genes in Fungi.</title>
        <authorList>
            <consortium name="DOE Joint Genome Institute"/>
            <person name="Mondo S.J."/>
            <person name="Dannebaum R.O."/>
            <person name="Kuo R.C."/>
            <person name="Labutti K."/>
            <person name="Haridas S."/>
            <person name="Kuo A."/>
            <person name="Salamov A."/>
            <person name="Ahrendt S.R."/>
            <person name="Lipzen A."/>
            <person name="Sullivan W."/>
            <person name="Andreopoulos W.B."/>
            <person name="Clum A."/>
            <person name="Lindquist E."/>
            <person name="Daum C."/>
            <person name="Ramamoorthy G.K."/>
            <person name="Gryganskyi A."/>
            <person name="Culley D."/>
            <person name="Magnuson J.K."/>
            <person name="James T.Y."/>
            <person name="O'Malley M.A."/>
            <person name="Stajich J.E."/>
            <person name="Spatafora J.W."/>
            <person name="Visel A."/>
            <person name="Grigoriev I.V."/>
        </authorList>
    </citation>
    <scope>NUCLEOTIDE SEQUENCE [LARGE SCALE GENOMIC DNA]</scope>
    <source>
        <strain evidence="7 8">68-887.2</strain>
    </source>
</reference>
<dbReference type="SUPFAM" id="SSF53474">
    <property type="entry name" value="alpha/beta-Hydrolases"/>
    <property type="match status" value="1"/>
</dbReference>
<keyword evidence="5" id="KW-0325">Glycoprotein</keyword>